<dbReference type="SUPFAM" id="SSF55874">
    <property type="entry name" value="ATPase domain of HSP90 chaperone/DNA topoisomerase II/histidine kinase"/>
    <property type="match status" value="1"/>
</dbReference>
<feature type="domain" description="Histidine kinase" evidence="5">
    <location>
        <begin position="878"/>
        <end position="1123"/>
    </location>
</feature>
<feature type="transmembrane region" description="Helical" evidence="4">
    <location>
        <begin position="766"/>
        <end position="785"/>
    </location>
</feature>
<dbReference type="InterPro" id="IPR003661">
    <property type="entry name" value="HisK_dim/P_dom"/>
</dbReference>
<dbReference type="Gene3D" id="3.30.565.10">
    <property type="entry name" value="Histidine kinase-like ATPase, C-terminal domain"/>
    <property type="match status" value="1"/>
</dbReference>
<dbReference type="Proteomes" id="UP001064632">
    <property type="component" value="Chromosome"/>
</dbReference>
<dbReference type="InterPro" id="IPR015943">
    <property type="entry name" value="WD40/YVTN_repeat-like_dom_sf"/>
</dbReference>
<dbReference type="Gene3D" id="2.60.40.10">
    <property type="entry name" value="Immunoglobulins"/>
    <property type="match status" value="1"/>
</dbReference>
<dbReference type="Gene3D" id="1.10.287.130">
    <property type="match status" value="1"/>
</dbReference>
<dbReference type="SMART" id="SM00387">
    <property type="entry name" value="HATPase_c"/>
    <property type="match status" value="1"/>
</dbReference>
<dbReference type="EC" id="2.7.13.3" evidence="2"/>
<evidence type="ECO:0000259" key="5">
    <source>
        <dbReference type="PROSITE" id="PS50109"/>
    </source>
</evidence>
<dbReference type="PRINTS" id="PR00344">
    <property type="entry name" value="BCTRLSENSOR"/>
</dbReference>
<sequence length="1127" mass="124738">MGRTPGIGHDRNTRTSASWLPRLLALLFLIACHPLHALEPTSRFGDYAIDNWNVDSGLPQVSIISITQDPTGFIWVGTQNGLARFDGLRFEVFDRRNSDGADPSNASASLTDRHGRLWFGTPTGVVVHENGRFRTIPSALSGTAVIDIVETLDGDVWVATAKGPLRYDGHSMVAAGVAGPAFSLVRDDADLWIGGAGQVTRHALTGDKRFDLPGGVSHQVNHLAVSPDGLWIGTGAGLYLLPRKGEAIVPIHVDASPDGSPLAVRVEHLYVDRDQSVWISTPPILYRRRADGSVEKIRPEDFVRNPYVVSSFEDREGNLWLGSRTEGLFRLWNGWASRLGVREGLIDPVIWSVIRDPSGNVVFGSNSNVMRLTDGALQEIVRPTDIHNSAAYELNYDQRGRLWVGTRSGLAVFDNGKVVTPPVFQELSRYQINAIVPHSENTIWLGTQDGLYRYDDAELRRIDYAAGVMPASVRNIHIGANGTVLIATENGVRRLEDGKLVAPAWAKPLEGLFVSSITTIRPGLLGITTRDAGIGLMSDEKLLLLDDRNGLPTNNSWAMLVLNGYLYATSIEGVWRVPISELPDPIAPGEHTTLAPERVLGRSTSMQHIHCCNGGARARIVADGTSVWLPAIHGAVRVETRTIAPPPLEPVVVVERLRHGDRTYQPGDIVSIDSPRRDIEVQFTALSFREPRNVLFRYRLDGYDNEWHDVGNRRSAYYTNLPPGHYTFRVEARTGNARSRFGTGGSGAKSSMDFDFVPRWFERRSVQGAAVVLLLLLAAAVPLVLRERYRKRDMHLQALVQARTRELLEANVRQSQANQALHDSNTQLATQIEERLAAERALQSRNNDLLALNHKLEGTQNQLIQSEKMASVGQLAAGVAHEINNPIGYVHSNLNSLERYVRDIMELLDYYEEYEGAEPGAQASISAELASHRKRIQLEFLREDIGNLLSESLHGIARVEKIVRDLKDFSHVGEAEWQMADVHDCLESTLNVVAHEIKYKAKLIKEYSPVPKIECLPFQLNQVFMNLLVNAAQAMEDQGEIRIHTEADEHEVRVSIADNGKGISEAHMHRIFEPFFTTKPVGKGTGLGLSVSYGIVQKHGGTIEVQSALGRGTQFTVHLPIHRPEKK</sequence>
<gene>
    <name evidence="6" type="ORF">N4264_07175</name>
</gene>
<accession>A0ABY6BHC6</accession>
<name>A0ABY6BHC6_9GAMM</name>
<evidence type="ECO:0000256" key="4">
    <source>
        <dbReference type="SAM" id="Phobius"/>
    </source>
</evidence>
<dbReference type="Pfam" id="PF07494">
    <property type="entry name" value="Reg_prop"/>
    <property type="match status" value="1"/>
</dbReference>
<organism evidence="6 7">
    <name type="scientific">Tahibacter amnicola</name>
    <dbReference type="NCBI Taxonomy" id="2976241"/>
    <lineage>
        <taxon>Bacteria</taxon>
        <taxon>Pseudomonadati</taxon>
        <taxon>Pseudomonadota</taxon>
        <taxon>Gammaproteobacteria</taxon>
        <taxon>Lysobacterales</taxon>
        <taxon>Rhodanobacteraceae</taxon>
        <taxon>Tahibacter</taxon>
    </lineage>
</organism>
<dbReference type="SUPFAM" id="SSF47384">
    <property type="entry name" value="Homodimeric domain of signal transducing histidine kinase"/>
    <property type="match status" value="1"/>
</dbReference>
<keyword evidence="4" id="KW-0812">Transmembrane</keyword>
<dbReference type="InterPro" id="IPR011110">
    <property type="entry name" value="Reg_prop"/>
</dbReference>
<dbReference type="InterPro" id="IPR004358">
    <property type="entry name" value="Sig_transdc_His_kin-like_C"/>
</dbReference>
<evidence type="ECO:0000256" key="1">
    <source>
        <dbReference type="ARBA" id="ARBA00000085"/>
    </source>
</evidence>
<keyword evidence="6" id="KW-0067">ATP-binding</keyword>
<dbReference type="InterPro" id="IPR003594">
    <property type="entry name" value="HATPase_dom"/>
</dbReference>
<dbReference type="PANTHER" id="PTHR43065">
    <property type="entry name" value="SENSOR HISTIDINE KINASE"/>
    <property type="match status" value="1"/>
</dbReference>
<keyword evidence="7" id="KW-1185">Reference proteome</keyword>
<dbReference type="RefSeq" id="WP_261696378.1">
    <property type="nucleotide sequence ID" value="NZ_CP104694.1"/>
</dbReference>
<comment type="catalytic activity">
    <reaction evidence="1">
        <text>ATP + protein L-histidine = ADP + protein N-phospho-L-histidine.</text>
        <dbReference type="EC" id="2.7.13.3"/>
    </reaction>
</comment>
<dbReference type="InterPro" id="IPR011123">
    <property type="entry name" value="Y_Y_Y"/>
</dbReference>
<dbReference type="PROSITE" id="PS50109">
    <property type="entry name" value="HIS_KIN"/>
    <property type="match status" value="1"/>
</dbReference>
<dbReference type="InterPro" id="IPR036890">
    <property type="entry name" value="HATPase_C_sf"/>
</dbReference>
<proteinExistence type="predicted"/>
<dbReference type="GO" id="GO:0005524">
    <property type="term" value="F:ATP binding"/>
    <property type="evidence" value="ECO:0007669"/>
    <property type="project" value="UniProtKB-KW"/>
</dbReference>
<protein>
    <recommendedName>
        <fullName evidence="2">histidine kinase</fullName>
        <ecNumber evidence="2">2.7.13.3</ecNumber>
    </recommendedName>
</protein>
<evidence type="ECO:0000313" key="7">
    <source>
        <dbReference type="Proteomes" id="UP001064632"/>
    </source>
</evidence>
<dbReference type="PANTHER" id="PTHR43065:SF50">
    <property type="entry name" value="HISTIDINE KINASE"/>
    <property type="match status" value="1"/>
</dbReference>
<dbReference type="Pfam" id="PF07495">
    <property type="entry name" value="Y_Y_Y"/>
    <property type="match status" value="1"/>
</dbReference>
<dbReference type="InterPro" id="IPR036097">
    <property type="entry name" value="HisK_dim/P_sf"/>
</dbReference>
<dbReference type="CDD" id="cd00082">
    <property type="entry name" value="HisKA"/>
    <property type="match status" value="1"/>
</dbReference>
<evidence type="ECO:0000256" key="3">
    <source>
        <dbReference type="ARBA" id="ARBA00022553"/>
    </source>
</evidence>
<dbReference type="Gene3D" id="2.130.10.10">
    <property type="entry name" value="YVTN repeat-like/Quinoprotein amine dehydrogenase"/>
    <property type="match status" value="2"/>
</dbReference>
<reference evidence="6" key="1">
    <citation type="submission" date="2022-09" db="EMBL/GenBank/DDBJ databases">
        <title>Tahibacter sp. nov., isolated from a fresh water.</title>
        <authorList>
            <person name="Baek J.H."/>
            <person name="Lee J.K."/>
            <person name="Kim J.M."/>
            <person name="Jeon C.O."/>
        </authorList>
    </citation>
    <scope>NUCLEOTIDE SEQUENCE</scope>
    <source>
        <strain evidence="6">W38</strain>
    </source>
</reference>
<dbReference type="SUPFAM" id="SSF63829">
    <property type="entry name" value="Calcium-dependent phosphotriesterase"/>
    <property type="match status" value="2"/>
</dbReference>
<dbReference type="InterPro" id="IPR013783">
    <property type="entry name" value="Ig-like_fold"/>
</dbReference>
<keyword evidence="4" id="KW-1133">Transmembrane helix</keyword>
<dbReference type="Pfam" id="PF02518">
    <property type="entry name" value="HATPase_c"/>
    <property type="match status" value="1"/>
</dbReference>
<evidence type="ECO:0000313" key="6">
    <source>
        <dbReference type="EMBL" id="UXI69423.1"/>
    </source>
</evidence>
<keyword evidence="3" id="KW-0597">Phosphoprotein</keyword>
<dbReference type="EMBL" id="CP104694">
    <property type="protein sequence ID" value="UXI69423.1"/>
    <property type="molecule type" value="Genomic_DNA"/>
</dbReference>
<keyword evidence="4" id="KW-0472">Membrane</keyword>
<evidence type="ECO:0000256" key="2">
    <source>
        <dbReference type="ARBA" id="ARBA00012438"/>
    </source>
</evidence>
<keyword evidence="6" id="KW-0547">Nucleotide-binding</keyword>
<dbReference type="InterPro" id="IPR005467">
    <property type="entry name" value="His_kinase_dom"/>
</dbReference>